<dbReference type="Pfam" id="PF18210">
    <property type="entry name" value="Knl1_RWD_C"/>
    <property type="match status" value="1"/>
</dbReference>
<dbReference type="SMART" id="SM01315">
    <property type="entry name" value="Spc7_N"/>
    <property type="match status" value="1"/>
</dbReference>
<feature type="compositionally biased region" description="Basic residues" evidence="2">
    <location>
        <begin position="845"/>
        <end position="856"/>
    </location>
</feature>
<dbReference type="STRING" id="1314773.A0A3N2PYB0"/>
<dbReference type="GO" id="GO:1990758">
    <property type="term" value="P:mitotic sister chromatid biorientation"/>
    <property type="evidence" value="ECO:0007669"/>
    <property type="project" value="TreeGrafter"/>
</dbReference>
<feature type="compositionally biased region" description="Basic and acidic residues" evidence="2">
    <location>
        <begin position="798"/>
        <end position="830"/>
    </location>
</feature>
<feature type="compositionally biased region" description="Polar residues" evidence="2">
    <location>
        <begin position="899"/>
        <end position="908"/>
    </location>
</feature>
<accession>A0A3N2PYB0</accession>
<evidence type="ECO:0000259" key="3">
    <source>
        <dbReference type="SMART" id="SM00787"/>
    </source>
</evidence>
<reference evidence="4 5" key="1">
    <citation type="journal article" date="2018" name="Mol. Ecol.">
        <title>The obligate alkalophilic soda-lake fungus Sodiomyces alkalinus has shifted to a protein diet.</title>
        <authorList>
            <person name="Grum-Grzhimaylo A.A."/>
            <person name="Falkoski D.L."/>
            <person name="van den Heuvel J."/>
            <person name="Valero-Jimenez C.A."/>
            <person name="Min B."/>
            <person name="Choi I.G."/>
            <person name="Lipzen A."/>
            <person name="Daum C.G."/>
            <person name="Aanen D.K."/>
            <person name="Tsang A."/>
            <person name="Henrissat B."/>
            <person name="Bilanenko E.N."/>
            <person name="de Vries R.P."/>
            <person name="van Kan J.A.L."/>
            <person name="Grigoriev I.V."/>
            <person name="Debets A.J.M."/>
        </authorList>
    </citation>
    <scope>NUCLEOTIDE SEQUENCE [LARGE SCALE GENOMIC DNA]</scope>
    <source>
        <strain evidence="4 5">F11</strain>
    </source>
</reference>
<feature type="domain" description="Spc7 kinetochore protein" evidence="3">
    <location>
        <begin position="980"/>
        <end position="1295"/>
    </location>
</feature>
<dbReference type="SMART" id="SM00787">
    <property type="entry name" value="Spc7"/>
    <property type="match status" value="1"/>
</dbReference>
<evidence type="ECO:0000313" key="4">
    <source>
        <dbReference type="EMBL" id="ROT39335.1"/>
    </source>
</evidence>
<feature type="compositionally biased region" description="Low complexity" evidence="2">
    <location>
        <begin position="694"/>
        <end position="705"/>
    </location>
</feature>
<dbReference type="OrthoDB" id="5592879at2759"/>
<dbReference type="PANTHER" id="PTHR28260:SF1">
    <property type="entry name" value="SPINDLE POLE BODY COMPONENT SPC105"/>
    <property type="match status" value="1"/>
</dbReference>
<dbReference type="Proteomes" id="UP000272025">
    <property type="component" value="Unassembled WGS sequence"/>
</dbReference>
<dbReference type="GO" id="GO:0034501">
    <property type="term" value="P:protein localization to kinetochore"/>
    <property type="evidence" value="ECO:0007669"/>
    <property type="project" value="TreeGrafter"/>
</dbReference>
<feature type="compositionally biased region" description="Basic and acidic residues" evidence="2">
    <location>
        <begin position="588"/>
        <end position="597"/>
    </location>
</feature>
<keyword evidence="1" id="KW-0175">Coiled coil</keyword>
<feature type="compositionally biased region" description="Polar residues" evidence="2">
    <location>
        <begin position="737"/>
        <end position="747"/>
    </location>
</feature>
<dbReference type="InterPro" id="IPR013253">
    <property type="entry name" value="Spc7_domain"/>
</dbReference>
<feature type="compositionally biased region" description="Acidic residues" evidence="2">
    <location>
        <begin position="872"/>
        <end position="881"/>
    </location>
</feature>
<feature type="coiled-coil region" evidence="1">
    <location>
        <begin position="1189"/>
        <end position="1237"/>
    </location>
</feature>
<evidence type="ECO:0000256" key="1">
    <source>
        <dbReference type="SAM" id="Coils"/>
    </source>
</evidence>
<dbReference type="RefSeq" id="XP_028467141.1">
    <property type="nucleotide sequence ID" value="XM_028613154.1"/>
</dbReference>
<keyword evidence="5" id="KW-1185">Reference proteome</keyword>
<name>A0A3N2PYB0_SODAK</name>
<dbReference type="InterPro" id="IPR033338">
    <property type="entry name" value="Spc105/Spc7"/>
</dbReference>
<feature type="region of interest" description="Disordered" evidence="2">
    <location>
        <begin position="781"/>
        <end position="989"/>
    </location>
</feature>
<feature type="compositionally biased region" description="Polar residues" evidence="2">
    <location>
        <begin position="241"/>
        <end position="250"/>
    </location>
</feature>
<evidence type="ECO:0000313" key="5">
    <source>
        <dbReference type="Proteomes" id="UP000272025"/>
    </source>
</evidence>
<dbReference type="GO" id="GO:0000776">
    <property type="term" value="C:kinetochore"/>
    <property type="evidence" value="ECO:0007669"/>
    <property type="project" value="TreeGrafter"/>
</dbReference>
<feature type="compositionally biased region" description="Acidic residues" evidence="2">
    <location>
        <begin position="251"/>
        <end position="277"/>
    </location>
</feature>
<feature type="compositionally biased region" description="Polar residues" evidence="2">
    <location>
        <begin position="599"/>
        <end position="611"/>
    </location>
</feature>
<dbReference type="GeneID" id="39581632"/>
<feature type="region of interest" description="Disordered" evidence="2">
    <location>
        <begin position="588"/>
        <end position="767"/>
    </location>
</feature>
<evidence type="ECO:0000256" key="2">
    <source>
        <dbReference type="SAM" id="MobiDB-lite"/>
    </source>
</evidence>
<dbReference type="Pfam" id="PF15402">
    <property type="entry name" value="MELT_2"/>
    <property type="match status" value="7"/>
</dbReference>
<dbReference type="Pfam" id="PF08317">
    <property type="entry name" value="Spc7"/>
    <property type="match status" value="1"/>
</dbReference>
<dbReference type="PANTHER" id="PTHR28260">
    <property type="entry name" value="SPINDLE POLE BODY COMPONENT SPC105"/>
    <property type="match status" value="1"/>
</dbReference>
<dbReference type="InterPro" id="IPR040850">
    <property type="entry name" value="Knl1_RWD_C"/>
</dbReference>
<sequence length="1482" mass="162389">MASFNDATVPAARRQRKSIDGQIPSSRMFEKENATVDLGSTLAANRKKSRSKSMGPGGLDILKSGNGNRRASLAAPSRPPPRSILKPTIGPLPEIPSLKTKKSNPADSRDGQDGDREEGSESKIALRTEEEQQAAAREREERERREARRKSLANRRVSFAAEATLHTFHEVEYMQDPTSSTDSTRRRSSIVRSEANQSSDAASRPHGEVEDPTEPPQHQRKRRRSSSMGPASLHHSDDEFTASSFYSSDSEPVDAVEEVQSEEDSDVDSSSDSDADDGTMVTVEDHEVTSASVTSGFTARFPSSPGDNNTLEEALRMASTRAGTQRLDQDDSDGEEVIPSFGWIKKNKPTEQEKSSDFRDVTNNLEDADKASDADEQDMDMDMDMEMTQAAGGIIRQDAVEDEEEEQDMSMDVTHALGGILAHAKGEKGSGAEATMQVDETMELTRAIGGIRRPAASYYDDDDDGNEDMSMEITTALGGLLAANQGRPDWTRRKSTVSTAHGSLHDTTMDMDMTVAVGKILPAAGTDNNEDEATMGMDKTTAVGRILPSATVDDEGEATMGMEMTTAIGGIIKGTSTPESRVAAKKFMEAEVDRPDPPSKSTAIESKSPTRSIAPAARPASHTAGQQSPAQNPFRGAGLRRSLAQRRSPTPESSPFKGTPSPVGSTFSSRARTDARSPTRRTGSQSPSREHSSPTRTSPSRTRASGGRTKLPDGKPATPSPRKTANKASDIFRDDPNTGTRTPTVVLTPQPRRHSGVGADKPGLGSPRVAAIFDRRGSIGETAESFVPGTSRGVTFADPREMEEGTELDHGVAPDSRSRNRNEGDPKDDGDGTLNLKDMIESMSPKKKPLRGRKSLHVGSAMGLLGKRPAELDEEDEAEEMDGVKRLKGHQGSPVKNVKLQQPPSMAETTGRRVARPSQHRGQGIETRRGTTPSPVASPEKEGGAVGSSQGRGHPHYGEDDASTQPVDSHRSQTSSSKHSLKGGHPAGDRIHLQDFLNMTSIRFMELTTTKRRHTQAPDALKDGIPEGEDHFPLERCVVAGACTVPMLELYQHSCRELKKYISEGRRIVREIEAETLEDNPPLFREYMSAAAEFKSVLDNQFKNSKTHARLESKAMWYDWRTALQEGLREGLQRIAEGMGADAQLFRQQEKLLASVVPGLVARFEELAEERGDLEAVARDLADSDPAELEAVRAQLRKVDEDVEEKRRRVRELRQQLQESEEDVEQLSARKNECLADIRESEKIREECRGWSTGEIISLQERVDEMEKQYGWAITGTSGTTISMAYKRDIELVFNVSSLQRDHKNAQIDLWYVASNRETGAEPSKPSTAESEFFLQCIRDHVRALPQSPTKIPDLLRTVRTSWDLAVSTRSQIRRINTTFPTTVVRTSDSSIAICSSLLLVPIETRVEVSLHVQAASRPDGVEFSLHPQARVVYGETFNAGKMSEFLSTHLGEMVRPVGEGAPSWCDVLVDLHERLLARGRK</sequence>
<feature type="compositionally biased region" description="Basic and acidic residues" evidence="2">
    <location>
        <begin position="348"/>
        <end position="360"/>
    </location>
</feature>
<feature type="compositionally biased region" description="Basic and acidic residues" evidence="2">
    <location>
        <begin position="107"/>
        <end position="146"/>
    </location>
</feature>
<protein>
    <submittedName>
        <fullName evidence="4">Spc7-domain-containing protein</fullName>
    </submittedName>
</protein>
<gene>
    <name evidence="4" type="ORF">SODALDRAFT_344253</name>
</gene>
<organism evidence="4 5">
    <name type="scientific">Sodiomyces alkalinus (strain CBS 110278 / VKM F-3762 / F11)</name>
    <name type="common">Alkaliphilic filamentous fungus</name>
    <dbReference type="NCBI Taxonomy" id="1314773"/>
    <lineage>
        <taxon>Eukaryota</taxon>
        <taxon>Fungi</taxon>
        <taxon>Dikarya</taxon>
        <taxon>Ascomycota</taxon>
        <taxon>Pezizomycotina</taxon>
        <taxon>Sordariomycetes</taxon>
        <taxon>Hypocreomycetidae</taxon>
        <taxon>Glomerellales</taxon>
        <taxon>Plectosphaerellaceae</taxon>
        <taxon>Sodiomyces</taxon>
    </lineage>
</organism>
<dbReference type="EMBL" id="ML119054">
    <property type="protein sequence ID" value="ROT39335.1"/>
    <property type="molecule type" value="Genomic_DNA"/>
</dbReference>
<proteinExistence type="predicted"/>
<dbReference type="GO" id="GO:0007094">
    <property type="term" value="P:mitotic spindle assembly checkpoint signaling"/>
    <property type="evidence" value="ECO:0007669"/>
    <property type="project" value="TreeGrafter"/>
</dbReference>
<feature type="region of interest" description="Disordered" evidence="2">
    <location>
        <begin position="1"/>
        <end position="376"/>
    </location>
</feature>